<dbReference type="GO" id="GO:0016020">
    <property type="term" value="C:membrane"/>
    <property type="evidence" value="ECO:0007669"/>
    <property type="project" value="InterPro"/>
</dbReference>
<dbReference type="PANTHER" id="PTHR37423:SF2">
    <property type="entry name" value="MEMBRANE-BOUND LYTIC MUREIN TRANSGLYCOSYLASE C"/>
    <property type="match status" value="1"/>
</dbReference>
<organism evidence="3 4">
    <name type="scientific">SAR324 cluster bacterium</name>
    <dbReference type="NCBI Taxonomy" id="2024889"/>
    <lineage>
        <taxon>Bacteria</taxon>
        <taxon>Deltaproteobacteria</taxon>
        <taxon>SAR324 cluster</taxon>
    </lineage>
</organism>
<name>A0A2A4SL87_9DELT</name>
<evidence type="ECO:0000259" key="2">
    <source>
        <dbReference type="Pfam" id="PF01464"/>
    </source>
</evidence>
<dbReference type="Gene3D" id="1.10.530.10">
    <property type="match status" value="1"/>
</dbReference>
<dbReference type="GO" id="GO:0000270">
    <property type="term" value="P:peptidoglycan metabolic process"/>
    <property type="evidence" value="ECO:0007669"/>
    <property type="project" value="InterPro"/>
</dbReference>
<comment type="caution">
    <text evidence="3">The sequence shown here is derived from an EMBL/GenBank/DDBJ whole genome shotgun (WGS) entry which is preliminary data.</text>
</comment>
<evidence type="ECO:0000256" key="1">
    <source>
        <dbReference type="ARBA" id="ARBA00007734"/>
    </source>
</evidence>
<dbReference type="InterPro" id="IPR000189">
    <property type="entry name" value="Transglyc_AS"/>
</dbReference>
<comment type="similarity">
    <text evidence="1">Belongs to the transglycosylase Slt family.</text>
</comment>
<dbReference type="GO" id="GO:0008933">
    <property type="term" value="F:peptidoglycan lytic transglycosylase activity"/>
    <property type="evidence" value="ECO:0007669"/>
    <property type="project" value="InterPro"/>
</dbReference>
<dbReference type="CDD" id="cd16894">
    <property type="entry name" value="MltD-like"/>
    <property type="match status" value="1"/>
</dbReference>
<evidence type="ECO:0000313" key="4">
    <source>
        <dbReference type="Proteomes" id="UP000218113"/>
    </source>
</evidence>
<dbReference type="SUPFAM" id="SSF53955">
    <property type="entry name" value="Lysozyme-like"/>
    <property type="match status" value="1"/>
</dbReference>
<dbReference type="PROSITE" id="PS00922">
    <property type="entry name" value="TRANSGLYCOSYLASE"/>
    <property type="match status" value="1"/>
</dbReference>
<proteinExistence type="inferred from homology"/>
<reference evidence="4" key="1">
    <citation type="submission" date="2017-08" db="EMBL/GenBank/DDBJ databases">
        <title>A dynamic microbial community with high functional redundancy inhabits the cold, oxic subseafloor aquifer.</title>
        <authorList>
            <person name="Tully B.J."/>
            <person name="Wheat C.G."/>
            <person name="Glazer B.T."/>
            <person name="Huber J.A."/>
        </authorList>
    </citation>
    <scope>NUCLEOTIDE SEQUENCE [LARGE SCALE GENOMIC DNA]</scope>
</reference>
<dbReference type="EMBL" id="NVSR01000165">
    <property type="protein sequence ID" value="PCI22173.1"/>
    <property type="molecule type" value="Genomic_DNA"/>
</dbReference>
<dbReference type="InterPro" id="IPR008258">
    <property type="entry name" value="Transglycosylase_SLT_dom_1"/>
</dbReference>
<dbReference type="PROSITE" id="PS51257">
    <property type="entry name" value="PROKAR_LIPOPROTEIN"/>
    <property type="match status" value="1"/>
</dbReference>
<dbReference type="InterPro" id="IPR023346">
    <property type="entry name" value="Lysozyme-like_dom_sf"/>
</dbReference>
<dbReference type="PANTHER" id="PTHR37423">
    <property type="entry name" value="SOLUBLE LYTIC MUREIN TRANSGLYCOSYLASE-RELATED"/>
    <property type="match status" value="1"/>
</dbReference>
<dbReference type="AlphaFoldDB" id="A0A2A4SL87"/>
<dbReference type="Proteomes" id="UP000218113">
    <property type="component" value="Unassembled WGS sequence"/>
</dbReference>
<dbReference type="Pfam" id="PF01464">
    <property type="entry name" value="SLT"/>
    <property type="match status" value="1"/>
</dbReference>
<sequence>MRSYNKNNFYTALLLLLVFVFVQSCGVSSRRVKIKDNKRKVWSQYNARIAKFYKIYNSNQTVKSSLKKAQPYLPYIHKVFRRYQLPPELVYLPMLESAFNPKAVSRTGARGLWQFKKATGEEYGLNVNWYRDERNDWKKSTHAAARYLKKLGERFNYNWELALAGYNGGPTYLSKTMKKQHSWNYWNLKLKKEPSQYVPKFLAMLRVAKKKYPKLFYKGAKRY</sequence>
<gene>
    <name evidence="3" type="ORF">COB67_13565</name>
</gene>
<accession>A0A2A4SL87</accession>
<protein>
    <recommendedName>
        <fullName evidence="2">Transglycosylase SLT domain-containing protein</fullName>
    </recommendedName>
</protein>
<evidence type="ECO:0000313" key="3">
    <source>
        <dbReference type="EMBL" id="PCI22173.1"/>
    </source>
</evidence>
<feature type="domain" description="Transglycosylase SLT" evidence="2">
    <location>
        <begin position="81"/>
        <end position="187"/>
    </location>
</feature>